<dbReference type="Pfam" id="PF14821">
    <property type="entry name" value="Thr_synth_N"/>
    <property type="match status" value="1"/>
</dbReference>
<comment type="similarity">
    <text evidence="2">Belongs to the threonine synthase family.</text>
</comment>
<reference evidence="8" key="2">
    <citation type="submission" date="2023-03" db="EMBL/GenBank/DDBJ databases">
        <authorList>
            <person name="Zhang Z."/>
        </authorList>
    </citation>
    <scope>NUCLEOTIDE SEQUENCE</scope>
    <source>
        <strain evidence="8">DSA</strain>
    </source>
</reference>
<organism evidence="8 9">
    <name type="scientific">Desulforamulus aquiferis</name>
    <dbReference type="NCBI Taxonomy" id="1397668"/>
    <lineage>
        <taxon>Bacteria</taxon>
        <taxon>Bacillati</taxon>
        <taxon>Bacillota</taxon>
        <taxon>Clostridia</taxon>
        <taxon>Eubacteriales</taxon>
        <taxon>Peptococcaceae</taxon>
        <taxon>Desulforamulus</taxon>
    </lineage>
</organism>
<dbReference type="EMBL" id="JARPTC010000022">
    <property type="protein sequence ID" value="MDO7788562.1"/>
    <property type="molecule type" value="Genomic_DNA"/>
</dbReference>
<dbReference type="NCBIfam" id="TIGR00260">
    <property type="entry name" value="thrC"/>
    <property type="match status" value="1"/>
</dbReference>
<dbReference type="InterPro" id="IPR029144">
    <property type="entry name" value="Thr_synth_N"/>
</dbReference>
<feature type="domain" description="Tryptophan synthase beta chain-like PALP" evidence="6">
    <location>
        <begin position="105"/>
        <end position="363"/>
    </location>
</feature>
<evidence type="ECO:0000313" key="9">
    <source>
        <dbReference type="Proteomes" id="UP001172911"/>
    </source>
</evidence>
<gene>
    <name evidence="8" type="primary">thrC</name>
    <name evidence="8" type="ORF">P6N53_15145</name>
</gene>
<protein>
    <recommendedName>
        <fullName evidence="4">Threonine synthase</fullName>
        <ecNumber evidence="4">4.2.3.1</ecNumber>
    </recommendedName>
</protein>
<dbReference type="SUPFAM" id="SSF53686">
    <property type="entry name" value="Tryptophan synthase beta subunit-like PLP-dependent enzymes"/>
    <property type="match status" value="1"/>
</dbReference>
<evidence type="ECO:0000313" key="8">
    <source>
        <dbReference type="EMBL" id="MDO7788562.1"/>
    </source>
</evidence>
<dbReference type="InterPro" id="IPR037158">
    <property type="entry name" value="Thr_synth_N_sf"/>
</dbReference>
<dbReference type="InterPro" id="IPR001926">
    <property type="entry name" value="TrpB-like_PALP"/>
</dbReference>
<dbReference type="InterPro" id="IPR004450">
    <property type="entry name" value="Thr_synthase-like"/>
</dbReference>
<keyword evidence="3 5" id="KW-0663">Pyridoxal phosphate</keyword>
<dbReference type="CDD" id="cd01560">
    <property type="entry name" value="Thr-synth_2"/>
    <property type="match status" value="1"/>
</dbReference>
<evidence type="ECO:0000256" key="3">
    <source>
        <dbReference type="ARBA" id="ARBA00022898"/>
    </source>
</evidence>
<dbReference type="Gene3D" id="3.90.1380.10">
    <property type="entry name" value="Threonine synthase, N-terminal domain"/>
    <property type="match status" value="1"/>
</dbReference>
<sequence length="499" mass="54639">MNYESTRGNSPAVSSAEAIKLGIAPDGGLFVPEKNTTLSQQEILDLVPLSYTGRALAILKPYLTDFTEGELLECVEAAYGGGKFDSVDVAPVKLLTPDLSILELWHGPTCAFKDMALQILPQFLVRAVTKTSEKAQIVILVATSGDTGKAALDGFADVKGTSIIVFFPQEGVSEVQRMQMVTQEGKNVSVIAVKGNFDDAQSGVKQVFGDKDFNAKLNSEGLSLSSANSINWGRLVPQIVYYFSAYADLLKTGAINDGERINFVIPTGNFGNILAGYYARVMGLPINRLICAANANNVLTDFIRTGTYNRNRDFLKTNSPSMDILISSNLERLLYEITGRNAEKIRQWMNLLKDEGAYTVDPETMELITSVFWSDFADDRETLETIKDVWEQHNYLMDTHTAVAVNVLEKYRTSTGDTTKAVIASTASPFKFNESVARAIMGSEAILGKTDFELLNDLASFTGWQVPRGLRGLDQRPVLHQEVTGKGQIGEAVKKVLLP</sequence>
<feature type="domain" description="Threonine synthase N-terminal" evidence="7">
    <location>
        <begin position="2"/>
        <end position="79"/>
    </location>
</feature>
<dbReference type="GO" id="GO:0009088">
    <property type="term" value="P:threonine biosynthetic process"/>
    <property type="evidence" value="ECO:0007669"/>
    <property type="project" value="UniProtKB-UniRule"/>
</dbReference>
<dbReference type="InterPro" id="IPR036052">
    <property type="entry name" value="TrpB-like_PALP_sf"/>
</dbReference>
<dbReference type="Pfam" id="PF24857">
    <property type="entry name" value="THR4_C"/>
    <property type="match status" value="1"/>
</dbReference>
<evidence type="ECO:0000256" key="2">
    <source>
        <dbReference type="ARBA" id="ARBA00005517"/>
    </source>
</evidence>
<dbReference type="RefSeq" id="WP_304544614.1">
    <property type="nucleotide sequence ID" value="NZ_JARPTC010000022.1"/>
</dbReference>
<feature type="modified residue" description="N6-(pyridoxal phosphate)lysine" evidence="5">
    <location>
        <position position="113"/>
    </location>
</feature>
<dbReference type="AlphaFoldDB" id="A0AAW7ZGR2"/>
<reference evidence="8" key="1">
    <citation type="journal article" date="2023" name="J. Hazard. Mater.">
        <title>Anaerobic biodegradation of pyrene and benzo[a]pyrene by a new sulfate-reducing Desulforamulus aquiferis strain DSA.</title>
        <authorList>
            <person name="Zhang Z."/>
            <person name="Sun J."/>
            <person name="Gong X."/>
            <person name="Wang C."/>
            <person name="Wang H."/>
        </authorList>
    </citation>
    <scope>NUCLEOTIDE SEQUENCE</scope>
    <source>
        <strain evidence="8">DSA</strain>
    </source>
</reference>
<comment type="caution">
    <text evidence="8">The sequence shown here is derived from an EMBL/GenBank/DDBJ whole genome shotgun (WGS) entry which is preliminary data.</text>
</comment>
<dbReference type="GO" id="GO:0004795">
    <property type="term" value="F:threonine synthase activity"/>
    <property type="evidence" value="ECO:0007669"/>
    <property type="project" value="UniProtKB-UniRule"/>
</dbReference>
<evidence type="ECO:0000259" key="6">
    <source>
        <dbReference type="Pfam" id="PF00291"/>
    </source>
</evidence>
<dbReference type="PANTHER" id="PTHR43515">
    <property type="entry name" value="THREONINE SYNTHASE-LIKE 1"/>
    <property type="match status" value="1"/>
</dbReference>
<keyword evidence="9" id="KW-1185">Reference proteome</keyword>
<proteinExistence type="inferred from homology"/>
<name>A0AAW7ZGR2_9FIRM</name>
<dbReference type="EC" id="4.2.3.1" evidence="4"/>
<comment type="cofactor">
    <cofactor evidence="1 5">
        <name>pyridoxal 5'-phosphate</name>
        <dbReference type="ChEBI" id="CHEBI:597326"/>
    </cofactor>
</comment>
<dbReference type="Gene3D" id="3.40.50.1100">
    <property type="match status" value="2"/>
</dbReference>
<evidence type="ECO:0000259" key="7">
    <source>
        <dbReference type="Pfam" id="PF14821"/>
    </source>
</evidence>
<evidence type="ECO:0000256" key="4">
    <source>
        <dbReference type="NCBIfam" id="TIGR00260"/>
    </source>
</evidence>
<dbReference type="PANTHER" id="PTHR43515:SF1">
    <property type="entry name" value="THREONINE SYNTHASE-LIKE 1"/>
    <property type="match status" value="1"/>
</dbReference>
<dbReference type="Pfam" id="PF00291">
    <property type="entry name" value="PALP"/>
    <property type="match status" value="1"/>
</dbReference>
<dbReference type="Proteomes" id="UP001172911">
    <property type="component" value="Unassembled WGS sequence"/>
</dbReference>
<evidence type="ECO:0000256" key="5">
    <source>
        <dbReference type="PIRSR" id="PIRSR604450-51"/>
    </source>
</evidence>
<evidence type="ECO:0000256" key="1">
    <source>
        <dbReference type="ARBA" id="ARBA00001933"/>
    </source>
</evidence>
<keyword evidence="8" id="KW-0456">Lyase</keyword>
<accession>A0AAW7ZGR2</accession>
<dbReference type="GO" id="GO:0005737">
    <property type="term" value="C:cytoplasm"/>
    <property type="evidence" value="ECO:0007669"/>
    <property type="project" value="TreeGrafter"/>
</dbReference>